<keyword evidence="10" id="KW-0238">DNA-binding</keyword>
<evidence type="ECO:0000256" key="1">
    <source>
        <dbReference type="ARBA" id="ARBA00008343"/>
    </source>
</evidence>
<comment type="caution">
    <text evidence="10">Lacks conserved residue(s) required for the propagation of feature annotation.</text>
</comment>
<proteinExistence type="inferred from homology"/>
<dbReference type="GO" id="GO:0019104">
    <property type="term" value="F:DNA N-glycosylase activity"/>
    <property type="evidence" value="ECO:0007669"/>
    <property type="project" value="UniProtKB-UniRule"/>
</dbReference>
<keyword evidence="3" id="KW-0479">Metal-binding</keyword>
<dbReference type="InterPro" id="IPR000445">
    <property type="entry name" value="HhH_motif"/>
</dbReference>
<dbReference type="InterPro" id="IPR004036">
    <property type="entry name" value="Endonuclease-III-like_CS2"/>
</dbReference>
<evidence type="ECO:0000256" key="3">
    <source>
        <dbReference type="ARBA" id="ARBA00022723"/>
    </source>
</evidence>
<keyword evidence="5 10" id="KW-0378">Hydrolase</keyword>
<keyword evidence="12" id="KW-0540">Nuclease</keyword>
<dbReference type="PROSITE" id="PS01155">
    <property type="entry name" value="ENDONUCLEASE_III_2"/>
    <property type="match status" value="1"/>
</dbReference>
<keyword evidence="7" id="KW-0411">Iron-sulfur</keyword>
<dbReference type="Pfam" id="PF00633">
    <property type="entry name" value="HHH"/>
    <property type="match status" value="1"/>
</dbReference>
<evidence type="ECO:0000256" key="4">
    <source>
        <dbReference type="ARBA" id="ARBA00022763"/>
    </source>
</evidence>
<keyword evidence="9 10" id="KW-0326">Glycosidase</keyword>
<dbReference type="OrthoDB" id="9800977at2"/>
<dbReference type="NCBIfam" id="TIGR01083">
    <property type="entry name" value="nth"/>
    <property type="match status" value="1"/>
</dbReference>
<comment type="function">
    <text evidence="10">DNA repair enzyme that has both DNA N-glycosylase activity and AP-lyase activity. The DNA N-glycosylase activity releases various damaged pyrimidines from DNA by cleaving the N-glycosidic bond, leaving an AP (apurinic/apyrimidinic) site. The AP-lyase activity cleaves the phosphodiester bond 3' to the AP site by a beta-elimination, leaving a 3'-terminal unsaturated sugar and a product with a terminal 5'-phosphate.</text>
</comment>
<dbReference type="PIRSF" id="PIRSF001435">
    <property type="entry name" value="Nth"/>
    <property type="match status" value="1"/>
</dbReference>
<dbReference type="GO" id="GO:0003677">
    <property type="term" value="F:DNA binding"/>
    <property type="evidence" value="ECO:0007669"/>
    <property type="project" value="UniProtKB-UniRule"/>
</dbReference>
<accession>A0A133YGB6</accession>
<dbReference type="GO" id="GO:0140078">
    <property type="term" value="F:class I DNA-(apurinic or apyrimidinic site) endonuclease activity"/>
    <property type="evidence" value="ECO:0007669"/>
    <property type="project" value="UniProtKB-EC"/>
</dbReference>
<dbReference type="AlphaFoldDB" id="A0A133YGB6"/>
<comment type="caution">
    <text evidence="12">The sequence shown here is derived from an EMBL/GenBank/DDBJ whole genome shotgun (WGS) entry which is preliminary data.</text>
</comment>
<gene>
    <name evidence="10" type="primary">nth</name>
    <name evidence="12" type="ORF">HMPREF1872_00408</name>
</gene>
<dbReference type="PANTHER" id="PTHR10359">
    <property type="entry name" value="A/G-SPECIFIC ADENINE GLYCOSYLASE/ENDONUCLEASE III"/>
    <property type="match status" value="1"/>
</dbReference>
<dbReference type="STRING" id="1497955.HMPREF1872_00408"/>
<comment type="cofactor">
    <cofactor evidence="10">
        <name>[4Fe-4S] cluster</name>
        <dbReference type="ChEBI" id="CHEBI:49883"/>
    </cofactor>
    <text evidence="10">Binds 1 [4Fe-4S] cluster.</text>
</comment>
<evidence type="ECO:0000256" key="5">
    <source>
        <dbReference type="ARBA" id="ARBA00022801"/>
    </source>
</evidence>
<keyword evidence="13" id="KW-1185">Reference proteome</keyword>
<evidence type="ECO:0000256" key="10">
    <source>
        <dbReference type="HAMAP-Rule" id="MF_00942"/>
    </source>
</evidence>
<dbReference type="Pfam" id="PF00730">
    <property type="entry name" value="HhH-GPD"/>
    <property type="match status" value="1"/>
</dbReference>
<evidence type="ECO:0000256" key="6">
    <source>
        <dbReference type="ARBA" id="ARBA00023004"/>
    </source>
</evidence>
<dbReference type="InterPro" id="IPR023170">
    <property type="entry name" value="HhH_base_excis_C"/>
</dbReference>
<evidence type="ECO:0000313" key="13">
    <source>
        <dbReference type="Proteomes" id="UP000070080"/>
    </source>
</evidence>
<dbReference type="Proteomes" id="UP000070080">
    <property type="component" value="Unassembled WGS sequence"/>
</dbReference>
<dbReference type="EMBL" id="LSCV01000005">
    <property type="protein sequence ID" value="KXB42234.1"/>
    <property type="molecule type" value="Genomic_DNA"/>
</dbReference>
<dbReference type="InterPro" id="IPR011257">
    <property type="entry name" value="DNA_glycosylase"/>
</dbReference>
<evidence type="ECO:0000256" key="8">
    <source>
        <dbReference type="ARBA" id="ARBA00023204"/>
    </source>
</evidence>
<evidence type="ECO:0000313" key="12">
    <source>
        <dbReference type="EMBL" id="KXB42234.1"/>
    </source>
</evidence>
<dbReference type="RefSeq" id="WP_066713280.1">
    <property type="nucleotide sequence ID" value="NZ_JARFNM010000001.1"/>
</dbReference>
<dbReference type="GO" id="GO:0006285">
    <property type="term" value="P:base-excision repair, AP site formation"/>
    <property type="evidence" value="ECO:0007669"/>
    <property type="project" value="TreeGrafter"/>
</dbReference>
<dbReference type="SUPFAM" id="SSF48150">
    <property type="entry name" value="DNA-glycosylase"/>
    <property type="match status" value="1"/>
</dbReference>
<dbReference type="HAMAP" id="MF_00942">
    <property type="entry name" value="Nth"/>
    <property type="match status" value="1"/>
</dbReference>
<dbReference type="SMART" id="SM00478">
    <property type="entry name" value="ENDO3c"/>
    <property type="match status" value="1"/>
</dbReference>
<keyword evidence="2" id="KW-0004">4Fe-4S</keyword>
<evidence type="ECO:0000256" key="2">
    <source>
        <dbReference type="ARBA" id="ARBA00022485"/>
    </source>
</evidence>
<dbReference type="GO" id="GO:0051539">
    <property type="term" value="F:4 iron, 4 sulfur cluster binding"/>
    <property type="evidence" value="ECO:0007669"/>
    <property type="project" value="UniProtKB-KW"/>
</dbReference>
<dbReference type="PANTHER" id="PTHR10359:SF18">
    <property type="entry name" value="ENDONUCLEASE III"/>
    <property type="match status" value="1"/>
</dbReference>
<dbReference type="FunFam" id="1.10.340.30:FF:000001">
    <property type="entry name" value="Endonuclease III"/>
    <property type="match status" value="1"/>
</dbReference>
<evidence type="ECO:0000256" key="7">
    <source>
        <dbReference type="ARBA" id="ARBA00023014"/>
    </source>
</evidence>
<evidence type="ECO:0000256" key="9">
    <source>
        <dbReference type="ARBA" id="ARBA00023295"/>
    </source>
</evidence>
<comment type="catalytic activity">
    <reaction evidence="10">
        <text>2'-deoxyribonucleotide-(2'-deoxyribose 5'-phosphate)-2'-deoxyribonucleotide-DNA = a 3'-end 2'-deoxyribonucleotide-(2,3-dehydro-2,3-deoxyribose 5'-phosphate)-DNA + a 5'-end 5'-phospho-2'-deoxyribonucleoside-DNA + H(+)</text>
        <dbReference type="Rhea" id="RHEA:66592"/>
        <dbReference type="Rhea" id="RHEA-COMP:13180"/>
        <dbReference type="Rhea" id="RHEA-COMP:16897"/>
        <dbReference type="Rhea" id="RHEA-COMP:17067"/>
        <dbReference type="ChEBI" id="CHEBI:15378"/>
        <dbReference type="ChEBI" id="CHEBI:136412"/>
        <dbReference type="ChEBI" id="CHEBI:157695"/>
        <dbReference type="ChEBI" id="CHEBI:167181"/>
        <dbReference type="EC" id="4.2.99.18"/>
    </reaction>
</comment>
<evidence type="ECO:0000259" key="11">
    <source>
        <dbReference type="SMART" id="SM00478"/>
    </source>
</evidence>
<dbReference type="Gene3D" id="1.10.340.30">
    <property type="entry name" value="Hypothetical protein, domain 2"/>
    <property type="match status" value="1"/>
</dbReference>
<dbReference type="GO" id="GO:0046872">
    <property type="term" value="F:metal ion binding"/>
    <property type="evidence" value="ECO:0007669"/>
    <property type="project" value="UniProtKB-KW"/>
</dbReference>
<keyword evidence="12" id="KW-0255">Endonuclease</keyword>
<dbReference type="InterPro" id="IPR005759">
    <property type="entry name" value="Nth"/>
</dbReference>
<organism evidence="12 13">
    <name type="scientific">Amygdalobacter nucleatus</name>
    <dbReference type="NCBI Taxonomy" id="3029274"/>
    <lineage>
        <taxon>Bacteria</taxon>
        <taxon>Bacillati</taxon>
        <taxon>Bacillota</taxon>
        <taxon>Clostridia</taxon>
        <taxon>Eubacteriales</taxon>
        <taxon>Oscillospiraceae</taxon>
        <taxon>Amygdalobacter</taxon>
    </lineage>
</organism>
<dbReference type="CDD" id="cd00056">
    <property type="entry name" value="ENDO3c"/>
    <property type="match status" value="1"/>
</dbReference>
<feature type="domain" description="HhH-GPD" evidence="11">
    <location>
        <begin position="42"/>
        <end position="190"/>
    </location>
</feature>
<protein>
    <recommendedName>
        <fullName evidence="10">Endonuclease III</fullName>
        <ecNumber evidence="10">4.2.99.18</ecNumber>
    </recommendedName>
    <alternativeName>
        <fullName evidence="10">DNA-(apurinic or apyrimidinic site) lyase</fullName>
    </alternativeName>
</protein>
<keyword evidence="4 10" id="KW-0227">DNA damage</keyword>
<dbReference type="InterPro" id="IPR003265">
    <property type="entry name" value="HhH-GPD_domain"/>
</dbReference>
<reference evidence="13" key="1">
    <citation type="submission" date="2016-01" db="EMBL/GenBank/DDBJ databases">
        <authorList>
            <person name="Mitreva M."/>
            <person name="Pepin K.H."/>
            <person name="Mihindukulasuriya K.A."/>
            <person name="Fulton R."/>
            <person name="Fronick C."/>
            <person name="O'Laughlin M."/>
            <person name="Miner T."/>
            <person name="Herter B."/>
            <person name="Rosa B.A."/>
            <person name="Cordes M."/>
            <person name="Tomlinson C."/>
            <person name="Wollam A."/>
            <person name="Palsikar V.B."/>
            <person name="Mardis E.R."/>
            <person name="Wilson R.K."/>
        </authorList>
    </citation>
    <scope>NUCLEOTIDE SEQUENCE [LARGE SCALE GENOMIC DNA]</scope>
    <source>
        <strain evidence="13">KA00274</strain>
    </source>
</reference>
<keyword evidence="6" id="KW-0408">Iron</keyword>
<comment type="similarity">
    <text evidence="1 10">Belongs to the Nth/MutY family.</text>
</comment>
<dbReference type="PATRIC" id="fig|1497955.3.peg.392"/>
<dbReference type="Gene3D" id="1.10.1670.10">
    <property type="entry name" value="Helix-hairpin-Helix base-excision DNA repair enzymes (C-terminal)"/>
    <property type="match status" value="1"/>
</dbReference>
<keyword evidence="10" id="KW-0456">Lyase</keyword>
<keyword evidence="8 10" id="KW-0234">DNA repair</keyword>
<dbReference type="EC" id="4.2.99.18" evidence="10"/>
<sequence length="223" mass="25357">MPKLYTAQEICRIVDAMITLYPQDRSELNFTNSFELLCAVVLSAQTTDKAVNKVTPDLFNAYPKAKAMSEASEESISAYIKTIGLYKNKAKYLKQLSSQLISKFNGEVPQTREELTSLSGVGRKTANVVLANAFDIPAFAVDTHVERICKRFQFVEKDASVLDVEKKMTKVLPPSLWRQSHHSILLFGRYQCVARKHEHQVCIERLKQVMEEAELLERLPKEC</sequence>
<name>A0A133YGB6_9FIRM</name>